<name>A0ACC2ABR2_DIPCM</name>
<dbReference type="EMBL" id="CM055114">
    <property type="protein sequence ID" value="KAJ7514975.1"/>
    <property type="molecule type" value="Genomic_DNA"/>
</dbReference>
<sequence>MVEAVSSSTRNRGSSRSSSANTGHNDYGRKKCEALAGNSNLNGEDELQMAIGSDKNATKQSCKVAVIGAGAAGLVAARELQREGHEVVVYEEGEKVGGVWLYNSDVEDDPLGLDPNRCSVHSSMYASLRTNLPRELMGYLDYPFLPREGRDVRRFPRHEEVASYLQDFAEEFNLLLLVKFCTKVEYVGIYRGDGNTEADIVNDSSFKQQLLREGCEDLREDSANLETRWVVRTRERRQAVEKERDVLNFATGCEDQVTDVIFDAVVICNGHYSQPRVAWIPGLEKWPGKQMHSHNYRIAEPFRDKVVVVIGNGPSGIDISLELISVAKEVHFCAKKWDLSKDLFWPLHEGKLQCHLLVVELVTEDGTVHFQDGISCHVDVILHCTGYLYSFPFLDTHGIVTVENSAVGPLFEHVFPPLLAPSLSFVGLPFKVVPFPLFELQSKWIACILSKSSSLPSTKDMMADVQSFEVRLAEEGIPKHYTHNLDSCQFEYDNWLAAQCGSEPIESWRIKMYKVAQKIRKLYPDSYRDIWDDYDLLDEAQSYLLKLKTEKHWK</sequence>
<protein>
    <submittedName>
        <fullName evidence="1">Uncharacterized protein</fullName>
    </submittedName>
</protein>
<comment type="caution">
    <text evidence="1">The sequence shown here is derived from an EMBL/GenBank/DDBJ whole genome shotgun (WGS) entry which is preliminary data.</text>
</comment>
<reference evidence="2" key="1">
    <citation type="journal article" date="2024" name="Proc. Natl. Acad. Sci. U.S.A.">
        <title>Extraordinary preservation of gene collinearity over three hundred million years revealed in homosporous lycophytes.</title>
        <authorList>
            <person name="Li C."/>
            <person name="Wickell D."/>
            <person name="Kuo L.Y."/>
            <person name="Chen X."/>
            <person name="Nie B."/>
            <person name="Liao X."/>
            <person name="Peng D."/>
            <person name="Ji J."/>
            <person name="Jenkins J."/>
            <person name="Williams M."/>
            <person name="Shu S."/>
            <person name="Plott C."/>
            <person name="Barry K."/>
            <person name="Rajasekar S."/>
            <person name="Grimwood J."/>
            <person name="Han X."/>
            <person name="Sun S."/>
            <person name="Hou Z."/>
            <person name="He W."/>
            <person name="Dai G."/>
            <person name="Sun C."/>
            <person name="Schmutz J."/>
            <person name="Leebens-Mack J.H."/>
            <person name="Li F.W."/>
            <person name="Wang L."/>
        </authorList>
    </citation>
    <scope>NUCLEOTIDE SEQUENCE [LARGE SCALE GENOMIC DNA]</scope>
    <source>
        <strain evidence="2">cv. PW_Plant_1</strain>
    </source>
</reference>
<evidence type="ECO:0000313" key="1">
    <source>
        <dbReference type="EMBL" id="KAJ7514975.1"/>
    </source>
</evidence>
<proteinExistence type="predicted"/>
<gene>
    <name evidence="1" type="ORF">O6H91_23G067300</name>
</gene>
<accession>A0ACC2ABR2</accession>
<dbReference type="Proteomes" id="UP001162992">
    <property type="component" value="Chromosome 23"/>
</dbReference>
<evidence type="ECO:0000313" key="2">
    <source>
        <dbReference type="Proteomes" id="UP001162992"/>
    </source>
</evidence>
<organism evidence="1 2">
    <name type="scientific">Diphasiastrum complanatum</name>
    <name type="common">Issler's clubmoss</name>
    <name type="synonym">Lycopodium complanatum</name>
    <dbReference type="NCBI Taxonomy" id="34168"/>
    <lineage>
        <taxon>Eukaryota</taxon>
        <taxon>Viridiplantae</taxon>
        <taxon>Streptophyta</taxon>
        <taxon>Embryophyta</taxon>
        <taxon>Tracheophyta</taxon>
        <taxon>Lycopodiopsida</taxon>
        <taxon>Lycopodiales</taxon>
        <taxon>Lycopodiaceae</taxon>
        <taxon>Lycopodioideae</taxon>
        <taxon>Diphasiastrum</taxon>
    </lineage>
</organism>
<keyword evidence="2" id="KW-1185">Reference proteome</keyword>